<dbReference type="Proteomes" id="UP000327493">
    <property type="component" value="Chromosome 22"/>
</dbReference>
<gene>
    <name evidence="2" type="ORF">FQN60_013644</name>
</gene>
<keyword evidence="3" id="KW-1185">Reference proteome</keyword>
<dbReference type="EMBL" id="VOFY01000022">
    <property type="protein sequence ID" value="KAA8580686.1"/>
    <property type="molecule type" value="Genomic_DNA"/>
</dbReference>
<evidence type="ECO:0000313" key="3">
    <source>
        <dbReference type="Proteomes" id="UP000327493"/>
    </source>
</evidence>
<proteinExistence type="predicted"/>
<organism evidence="2 3">
    <name type="scientific">Etheostoma spectabile</name>
    <name type="common">orangethroat darter</name>
    <dbReference type="NCBI Taxonomy" id="54343"/>
    <lineage>
        <taxon>Eukaryota</taxon>
        <taxon>Metazoa</taxon>
        <taxon>Chordata</taxon>
        <taxon>Craniata</taxon>
        <taxon>Vertebrata</taxon>
        <taxon>Euteleostomi</taxon>
        <taxon>Actinopterygii</taxon>
        <taxon>Neopterygii</taxon>
        <taxon>Teleostei</taxon>
        <taxon>Neoteleostei</taxon>
        <taxon>Acanthomorphata</taxon>
        <taxon>Eupercaria</taxon>
        <taxon>Perciformes</taxon>
        <taxon>Percoidei</taxon>
        <taxon>Percidae</taxon>
        <taxon>Etheostomatinae</taxon>
        <taxon>Etheostoma</taxon>
    </lineage>
</organism>
<evidence type="ECO:0000313" key="2">
    <source>
        <dbReference type="EMBL" id="KAA8580686.1"/>
    </source>
</evidence>
<protein>
    <submittedName>
        <fullName evidence="2">Uncharacterized protein</fullName>
    </submittedName>
</protein>
<name>A0A5J5CJF7_9PERO</name>
<reference evidence="2 3" key="1">
    <citation type="submission" date="2019-08" db="EMBL/GenBank/DDBJ databases">
        <title>A chromosome-level genome assembly, high-density linkage maps, and genome scans reveal the genomic architecture of hybrid incompatibilities underlying speciation via character displacement in darters (Percidae: Etheostominae).</title>
        <authorList>
            <person name="Moran R.L."/>
            <person name="Catchen J.M."/>
            <person name="Fuller R.C."/>
        </authorList>
    </citation>
    <scope>NUCLEOTIDE SEQUENCE [LARGE SCALE GENOMIC DNA]</scope>
    <source>
        <strain evidence="2">EspeVRDwgs_2016</strain>
        <tissue evidence="2">Muscle</tissue>
    </source>
</reference>
<accession>A0A5J5CJF7</accession>
<feature type="non-terminal residue" evidence="2">
    <location>
        <position position="80"/>
    </location>
</feature>
<sequence length="80" mass="8644">MLGMGFGDDVAAVDAVSSSHFVPLSVMMRNHKVSDRPVPGESRGPEAPVNCRPQCPDFHTSEIKGYQGAFEKGRLNVRGD</sequence>
<feature type="region of interest" description="Disordered" evidence="1">
    <location>
        <begin position="33"/>
        <end position="52"/>
    </location>
</feature>
<comment type="caution">
    <text evidence="2">The sequence shown here is derived from an EMBL/GenBank/DDBJ whole genome shotgun (WGS) entry which is preliminary data.</text>
</comment>
<evidence type="ECO:0000256" key="1">
    <source>
        <dbReference type="SAM" id="MobiDB-lite"/>
    </source>
</evidence>
<dbReference type="AlphaFoldDB" id="A0A5J5CJF7"/>